<evidence type="ECO:0000313" key="2">
    <source>
        <dbReference type="Proteomes" id="UP000286595"/>
    </source>
</evidence>
<proteinExistence type="predicted"/>
<organism evidence="1 2">
    <name type="scientific">Coprococcus comes</name>
    <dbReference type="NCBI Taxonomy" id="410072"/>
    <lineage>
        <taxon>Bacteria</taxon>
        <taxon>Bacillati</taxon>
        <taxon>Bacillota</taxon>
        <taxon>Clostridia</taxon>
        <taxon>Lachnospirales</taxon>
        <taxon>Lachnospiraceae</taxon>
        <taxon>Coprococcus</taxon>
    </lineage>
</organism>
<dbReference type="Proteomes" id="UP000286595">
    <property type="component" value="Unassembled WGS sequence"/>
</dbReference>
<comment type="caution">
    <text evidence="1">The sequence shown here is derived from an EMBL/GenBank/DDBJ whole genome shotgun (WGS) entry which is preliminary data.</text>
</comment>
<protein>
    <submittedName>
        <fullName evidence="1">Uncharacterized protein</fullName>
    </submittedName>
</protein>
<dbReference type="RefSeq" id="WP_118219766.1">
    <property type="nucleotide sequence ID" value="NZ_QRIM01000031.1"/>
</dbReference>
<evidence type="ECO:0000313" key="1">
    <source>
        <dbReference type="EMBL" id="RHG55565.1"/>
    </source>
</evidence>
<dbReference type="AlphaFoldDB" id="A0A414U799"/>
<accession>A0A414U799</accession>
<dbReference type="EMBL" id="QRIM01000031">
    <property type="protein sequence ID" value="RHG55565.1"/>
    <property type="molecule type" value="Genomic_DNA"/>
</dbReference>
<reference evidence="1 2" key="1">
    <citation type="submission" date="2018-08" db="EMBL/GenBank/DDBJ databases">
        <title>A genome reference for cultivated species of the human gut microbiota.</title>
        <authorList>
            <person name="Zou Y."/>
            <person name="Xue W."/>
            <person name="Luo G."/>
        </authorList>
    </citation>
    <scope>NUCLEOTIDE SEQUENCE [LARGE SCALE GENOMIC DNA]</scope>
    <source>
        <strain evidence="1 2">AM22-12LB</strain>
    </source>
</reference>
<name>A0A414U799_9FIRM</name>
<sequence>MTTLKSDKTGQAEYDRFLDLMAKMYLKYGDKCRLVTTEDILRQFPNRQCKNRNNTQKGA</sequence>
<gene>
    <name evidence="1" type="ORF">DW252_16695</name>
</gene>